<dbReference type="Proteomes" id="UP000095287">
    <property type="component" value="Unplaced"/>
</dbReference>
<organism evidence="1 2">
    <name type="scientific">Steinernema glaseri</name>
    <dbReference type="NCBI Taxonomy" id="37863"/>
    <lineage>
        <taxon>Eukaryota</taxon>
        <taxon>Metazoa</taxon>
        <taxon>Ecdysozoa</taxon>
        <taxon>Nematoda</taxon>
        <taxon>Chromadorea</taxon>
        <taxon>Rhabditida</taxon>
        <taxon>Tylenchina</taxon>
        <taxon>Panagrolaimomorpha</taxon>
        <taxon>Strongyloidoidea</taxon>
        <taxon>Steinernematidae</taxon>
        <taxon>Steinernema</taxon>
    </lineage>
</organism>
<sequence length="57" mass="6728">MFGYISAVDIEKRFYPFDFDLLYEKNIFKTITSTPLFDLLSRKNVRYLQEPATNVGT</sequence>
<dbReference type="WBParaSite" id="L893_g4459.t1">
    <property type="protein sequence ID" value="L893_g4459.t1"/>
    <property type="gene ID" value="L893_g4459"/>
</dbReference>
<evidence type="ECO:0000313" key="2">
    <source>
        <dbReference type="WBParaSite" id="L893_g4459.t1"/>
    </source>
</evidence>
<accession>A0A1I8ACV3</accession>
<protein>
    <submittedName>
        <fullName evidence="2">DNA methyltransferase</fullName>
    </submittedName>
</protein>
<keyword evidence="1" id="KW-1185">Reference proteome</keyword>
<proteinExistence type="predicted"/>
<dbReference type="AlphaFoldDB" id="A0A1I8ACV3"/>
<evidence type="ECO:0000313" key="1">
    <source>
        <dbReference type="Proteomes" id="UP000095287"/>
    </source>
</evidence>
<name>A0A1I8ACV3_9BILA</name>
<reference evidence="2" key="1">
    <citation type="submission" date="2016-11" db="UniProtKB">
        <authorList>
            <consortium name="WormBaseParasite"/>
        </authorList>
    </citation>
    <scope>IDENTIFICATION</scope>
</reference>